<evidence type="ECO:0000256" key="4">
    <source>
        <dbReference type="ARBA" id="ARBA00017712"/>
    </source>
</evidence>
<name>A0A9P7V259_9AGAR</name>
<dbReference type="PANTHER" id="PTHR10279:SF10">
    <property type="entry name" value="ORNITHINE DECARBOXYLASE ANTIZYME"/>
    <property type="match status" value="1"/>
</dbReference>
<evidence type="ECO:0000256" key="5">
    <source>
        <dbReference type="ARBA" id="ARBA00022758"/>
    </source>
</evidence>
<dbReference type="RefSeq" id="XP_043015354.1">
    <property type="nucleotide sequence ID" value="XM_043146651.1"/>
</dbReference>
<reference evidence="6" key="1">
    <citation type="journal article" date="2021" name="Genome Biol. Evol.">
        <title>The assembled and annotated genome of the fairy-ring fungus Marasmius oreades.</title>
        <authorList>
            <person name="Hiltunen M."/>
            <person name="Ament-Velasquez S.L."/>
            <person name="Johannesson H."/>
        </authorList>
    </citation>
    <scope>NUCLEOTIDE SEQUENCE</scope>
    <source>
        <strain evidence="6">03SP1</strain>
    </source>
</reference>
<dbReference type="AlphaFoldDB" id="A0A9P7V259"/>
<dbReference type="InterPro" id="IPR016181">
    <property type="entry name" value="Acyl_CoA_acyltransferase"/>
</dbReference>
<comment type="similarity">
    <text evidence="2">Belongs to the ODC antizyme family.</text>
</comment>
<dbReference type="SUPFAM" id="SSF55729">
    <property type="entry name" value="Acyl-CoA N-acyltransferases (Nat)"/>
    <property type="match status" value="1"/>
</dbReference>
<evidence type="ECO:0000256" key="2">
    <source>
        <dbReference type="ARBA" id="ARBA00008796"/>
    </source>
</evidence>
<proteinExistence type="inferred from homology"/>
<comment type="caution">
    <text evidence="6">The sequence shown here is derived from an EMBL/GenBank/DDBJ whole genome shotgun (WGS) entry which is preliminary data.</text>
</comment>
<protein>
    <recommendedName>
        <fullName evidence="4">Ornithine decarboxylase antizyme</fullName>
    </recommendedName>
</protein>
<dbReference type="EMBL" id="CM032181">
    <property type="protein sequence ID" value="KAG7098884.1"/>
    <property type="molecule type" value="Genomic_DNA"/>
</dbReference>
<dbReference type="GO" id="GO:0005737">
    <property type="term" value="C:cytoplasm"/>
    <property type="evidence" value="ECO:0007669"/>
    <property type="project" value="TreeGrafter"/>
</dbReference>
<evidence type="ECO:0000313" key="6">
    <source>
        <dbReference type="EMBL" id="KAG7098884.1"/>
    </source>
</evidence>
<comment type="function">
    <text evidence="1">Ornithine decarboxylase (ODC) antizyme protein that negatively regulates ODC activity and intracellular polyamine biosynthesis in response to increased intracellular polyamine levels. Binds to ODC monomers, inhibiting the assembly of the functional ODC homodimer, and targets the monomers for ubiquitin-independent proteolytic destruction by the 26S proteasome.</text>
</comment>
<dbReference type="Gene3D" id="3.40.630.60">
    <property type="match status" value="1"/>
</dbReference>
<evidence type="ECO:0000256" key="1">
    <source>
        <dbReference type="ARBA" id="ARBA00002307"/>
    </source>
</evidence>
<evidence type="ECO:0000256" key="3">
    <source>
        <dbReference type="ARBA" id="ARBA00011486"/>
    </source>
</evidence>
<dbReference type="PANTHER" id="PTHR10279">
    <property type="entry name" value="ORNITHINE DECARBOXYLASE ANTIZYME"/>
    <property type="match status" value="1"/>
</dbReference>
<dbReference type="Proteomes" id="UP001049176">
    <property type="component" value="Chromosome 1"/>
</dbReference>
<dbReference type="OrthoDB" id="5959761at2759"/>
<dbReference type="GO" id="GO:0005634">
    <property type="term" value="C:nucleus"/>
    <property type="evidence" value="ECO:0007669"/>
    <property type="project" value="TreeGrafter"/>
</dbReference>
<dbReference type="Pfam" id="PF02100">
    <property type="entry name" value="ODC_AZ"/>
    <property type="match status" value="1"/>
</dbReference>
<dbReference type="InterPro" id="IPR002993">
    <property type="entry name" value="ODC_AZ"/>
</dbReference>
<gene>
    <name evidence="6" type="ORF">E1B28_000784</name>
</gene>
<dbReference type="GO" id="GO:0045732">
    <property type="term" value="P:positive regulation of protein catabolic process"/>
    <property type="evidence" value="ECO:0007669"/>
    <property type="project" value="TreeGrafter"/>
</dbReference>
<keyword evidence="5" id="KW-0688">Ribosomal frameshifting</keyword>
<dbReference type="InterPro" id="IPR038581">
    <property type="entry name" value="ODC_AZ_sf"/>
</dbReference>
<dbReference type="KEGG" id="more:E1B28_000784"/>
<accession>A0A9P7V259</accession>
<evidence type="ECO:0000313" key="7">
    <source>
        <dbReference type="Proteomes" id="UP001049176"/>
    </source>
</evidence>
<sequence>MGLPLSTSSLVYLPCAKFKVTTTCTITLLRSLEDPGGAFDTPKVKCPPDRGSSECVTGRPAPFSPSFELSSPLTHVPLQKPIGYPTSAFSSPRVSRPFSIPHLVPSTTGDCSESVGVGSPDFGPQHKKDALEFLLTVFPRHGISALPHAKKVSISAQSLGSSFEGMILDLPGQRKTLYVDAKHAESISLRESIVALLDLADELLECSALVIVLERSSPMLGEFLHSFMYVGGTVVVKPPFPVDPAFVLVGMEI</sequence>
<organism evidence="6 7">
    <name type="scientific">Marasmius oreades</name>
    <name type="common">fairy-ring Marasmius</name>
    <dbReference type="NCBI Taxonomy" id="181124"/>
    <lineage>
        <taxon>Eukaryota</taxon>
        <taxon>Fungi</taxon>
        <taxon>Dikarya</taxon>
        <taxon>Basidiomycota</taxon>
        <taxon>Agaricomycotina</taxon>
        <taxon>Agaricomycetes</taxon>
        <taxon>Agaricomycetidae</taxon>
        <taxon>Agaricales</taxon>
        <taxon>Marasmiineae</taxon>
        <taxon>Marasmiaceae</taxon>
        <taxon>Marasmius</taxon>
    </lineage>
</organism>
<keyword evidence="7" id="KW-1185">Reference proteome</keyword>
<dbReference type="GO" id="GO:0075523">
    <property type="term" value="P:viral translational frameshifting"/>
    <property type="evidence" value="ECO:0007669"/>
    <property type="project" value="UniProtKB-KW"/>
</dbReference>
<dbReference type="GO" id="GO:0008073">
    <property type="term" value="F:ornithine decarboxylase inhibitor activity"/>
    <property type="evidence" value="ECO:0007669"/>
    <property type="project" value="InterPro"/>
</dbReference>
<dbReference type="GeneID" id="66069860"/>
<comment type="subunit">
    <text evidence="3">Interacts with ODC and thereby sterically blocks ODC homodimerization.</text>
</comment>